<dbReference type="RefSeq" id="WP_378573105.1">
    <property type="nucleotide sequence ID" value="NZ_JBHSFQ010000007.1"/>
</dbReference>
<dbReference type="PROSITE" id="PS51318">
    <property type="entry name" value="TAT"/>
    <property type="match status" value="1"/>
</dbReference>
<dbReference type="Gene3D" id="3.40.50.1820">
    <property type="entry name" value="alpha/beta hydrolase"/>
    <property type="match status" value="1"/>
</dbReference>
<dbReference type="EMBL" id="JBHSFQ010000007">
    <property type="protein sequence ID" value="MFC4562149.1"/>
    <property type="molecule type" value="Genomic_DNA"/>
</dbReference>
<dbReference type="InterPro" id="IPR029058">
    <property type="entry name" value="AB_hydrolase_fold"/>
</dbReference>
<sequence length="344" mass="37775">MDDRLNRRQMLTTSVSAATAIGLATGLLADAPAAAAAADDPDDADAALEAFADGFSYTQRSPILHSPSEHDLDYEDVTFPAQDGVPLEGWFIPASGSDKVIIANHPMGFSRSGLPAHLEPWLSLWEPSGNGFEVDLTPDIKILHDAGYNVLAYDLRNLGHSGAANGGIASSGIYEARDVVGSLRYVRDRRDTRGMQIGLFSRCLGCSSTFAAMTQFPDEFDGVRCLVGPQPVSAETILGRRLAMMGLDGRLDELERLIVLRTSIGFARRSPRDWAKNVNVPAFLYQVRDDVLTHPSDVQAMFDNIPGTDKKLQWIEGTTARWDGYLEFQRRPEPMLDWFATHFS</sequence>
<evidence type="ECO:0000313" key="3">
    <source>
        <dbReference type="Proteomes" id="UP001595923"/>
    </source>
</evidence>
<feature type="chain" id="PRO_5045613538" evidence="1">
    <location>
        <begin position="30"/>
        <end position="344"/>
    </location>
</feature>
<dbReference type="GO" id="GO:0016787">
    <property type="term" value="F:hydrolase activity"/>
    <property type="evidence" value="ECO:0007669"/>
    <property type="project" value="UniProtKB-KW"/>
</dbReference>
<dbReference type="EC" id="3.4.-.-" evidence="2"/>
<proteinExistence type="predicted"/>
<comment type="caution">
    <text evidence="2">The sequence shown here is derived from an EMBL/GenBank/DDBJ whole genome shotgun (WGS) entry which is preliminary data.</text>
</comment>
<dbReference type="SUPFAM" id="SSF53474">
    <property type="entry name" value="alpha/beta-Hydrolases"/>
    <property type="match status" value="1"/>
</dbReference>
<organism evidence="2 3">
    <name type="scientific">Nocardiopsis mangrovi</name>
    <dbReference type="NCBI Taxonomy" id="1179818"/>
    <lineage>
        <taxon>Bacteria</taxon>
        <taxon>Bacillati</taxon>
        <taxon>Actinomycetota</taxon>
        <taxon>Actinomycetes</taxon>
        <taxon>Streptosporangiales</taxon>
        <taxon>Nocardiopsidaceae</taxon>
        <taxon>Nocardiopsis</taxon>
    </lineage>
</organism>
<keyword evidence="3" id="KW-1185">Reference proteome</keyword>
<keyword evidence="1" id="KW-0732">Signal</keyword>
<evidence type="ECO:0000256" key="1">
    <source>
        <dbReference type="SAM" id="SignalP"/>
    </source>
</evidence>
<gene>
    <name evidence="2" type="ORF">ACFO4E_09800</name>
</gene>
<feature type="signal peptide" evidence="1">
    <location>
        <begin position="1"/>
        <end position="29"/>
    </location>
</feature>
<keyword evidence="2" id="KW-0378">Hydrolase</keyword>
<evidence type="ECO:0000313" key="2">
    <source>
        <dbReference type="EMBL" id="MFC4562149.1"/>
    </source>
</evidence>
<dbReference type="InterPro" id="IPR006311">
    <property type="entry name" value="TAT_signal"/>
</dbReference>
<dbReference type="Proteomes" id="UP001595923">
    <property type="component" value="Unassembled WGS sequence"/>
</dbReference>
<name>A0ABV9DUW1_9ACTN</name>
<reference evidence="3" key="1">
    <citation type="journal article" date="2019" name="Int. J. Syst. Evol. Microbiol.">
        <title>The Global Catalogue of Microorganisms (GCM) 10K type strain sequencing project: providing services to taxonomists for standard genome sequencing and annotation.</title>
        <authorList>
            <consortium name="The Broad Institute Genomics Platform"/>
            <consortium name="The Broad Institute Genome Sequencing Center for Infectious Disease"/>
            <person name="Wu L."/>
            <person name="Ma J."/>
        </authorList>
    </citation>
    <scope>NUCLEOTIDE SEQUENCE [LARGE SCALE GENOMIC DNA]</scope>
    <source>
        <strain evidence="3">XZYJ18</strain>
    </source>
</reference>
<protein>
    <submittedName>
        <fullName evidence="2">Alpha/beta hydrolase family protein</fullName>
        <ecNumber evidence="2">3.4.-.-</ecNumber>
    </submittedName>
</protein>
<accession>A0ABV9DUW1</accession>